<dbReference type="Proteomes" id="UP000740926">
    <property type="component" value="Unassembled WGS sequence"/>
</dbReference>
<keyword evidence="3" id="KW-1185">Reference proteome</keyword>
<dbReference type="AlphaFoldDB" id="A0A9P6XTF1"/>
<feature type="region of interest" description="Disordered" evidence="1">
    <location>
        <begin position="1"/>
        <end position="115"/>
    </location>
</feature>
<proteinExistence type="predicted"/>
<accession>A0A9P6XTF1</accession>
<sequence length="115" mass="12009">MPTSPATSTPRANCARWPTHSSTASPSVPTTWTKHAAKPSRPTATRRASSPRRCTTCCSRSMPRASADQRPHRRRTRGAGRNPQQPAGYRAAGIGQPATPRAGIPAGPAAADTGA</sequence>
<feature type="compositionally biased region" description="Polar residues" evidence="1">
    <location>
        <begin position="19"/>
        <end position="33"/>
    </location>
</feature>
<dbReference type="EMBL" id="JAANIU010010474">
    <property type="protein sequence ID" value="KAG1531809.1"/>
    <property type="molecule type" value="Genomic_DNA"/>
</dbReference>
<protein>
    <submittedName>
        <fullName evidence="2">Uncharacterized protein</fullName>
    </submittedName>
</protein>
<evidence type="ECO:0000256" key="1">
    <source>
        <dbReference type="SAM" id="MobiDB-lite"/>
    </source>
</evidence>
<name>A0A9P6XTF1_9FUNG</name>
<feature type="compositionally biased region" description="Polar residues" evidence="1">
    <location>
        <begin position="1"/>
        <end position="11"/>
    </location>
</feature>
<evidence type="ECO:0000313" key="2">
    <source>
        <dbReference type="EMBL" id="KAG1531809.1"/>
    </source>
</evidence>
<feature type="compositionally biased region" description="Low complexity" evidence="1">
    <location>
        <begin position="97"/>
        <end position="115"/>
    </location>
</feature>
<comment type="caution">
    <text evidence="2">The sequence shown here is derived from an EMBL/GenBank/DDBJ whole genome shotgun (WGS) entry which is preliminary data.</text>
</comment>
<evidence type="ECO:0000313" key="3">
    <source>
        <dbReference type="Proteomes" id="UP000740926"/>
    </source>
</evidence>
<gene>
    <name evidence="2" type="ORF">G6F50_016500</name>
</gene>
<reference evidence="2 3" key="1">
    <citation type="journal article" date="2020" name="Microb. Genom.">
        <title>Genetic diversity of clinical and environmental Mucorales isolates obtained from an investigation of mucormycosis cases among solid organ transplant recipients.</title>
        <authorList>
            <person name="Nguyen M.H."/>
            <person name="Kaul D."/>
            <person name="Muto C."/>
            <person name="Cheng S.J."/>
            <person name="Richter R.A."/>
            <person name="Bruno V.M."/>
            <person name="Liu G."/>
            <person name="Beyhan S."/>
            <person name="Sundermann A.J."/>
            <person name="Mounaud S."/>
            <person name="Pasculle A.W."/>
            <person name="Nierman W.C."/>
            <person name="Driscoll E."/>
            <person name="Cumbie R."/>
            <person name="Clancy C.J."/>
            <person name="Dupont C.L."/>
        </authorList>
    </citation>
    <scope>NUCLEOTIDE SEQUENCE [LARGE SCALE GENOMIC DNA]</scope>
    <source>
        <strain evidence="2 3">GL24</strain>
    </source>
</reference>
<organism evidence="2 3">
    <name type="scientific">Rhizopus delemar</name>
    <dbReference type="NCBI Taxonomy" id="936053"/>
    <lineage>
        <taxon>Eukaryota</taxon>
        <taxon>Fungi</taxon>
        <taxon>Fungi incertae sedis</taxon>
        <taxon>Mucoromycota</taxon>
        <taxon>Mucoromycotina</taxon>
        <taxon>Mucoromycetes</taxon>
        <taxon>Mucorales</taxon>
        <taxon>Mucorineae</taxon>
        <taxon>Rhizopodaceae</taxon>
        <taxon>Rhizopus</taxon>
    </lineage>
</organism>